<evidence type="ECO:0000256" key="1">
    <source>
        <dbReference type="SAM" id="Coils"/>
    </source>
</evidence>
<dbReference type="GeneID" id="17350045"/>
<feature type="transmembrane region" description="Helical" evidence="3">
    <location>
        <begin position="209"/>
        <end position="228"/>
    </location>
</feature>
<evidence type="ECO:0000313" key="5">
    <source>
        <dbReference type="Proteomes" id="UP000008141"/>
    </source>
</evidence>
<keyword evidence="3" id="KW-0472">Membrane</keyword>
<organism evidence="5">
    <name type="scientific">Chlorella variabilis</name>
    <name type="common">Green alga</name>
    <dbReference type="NCBI Taxonomy" id="554065"/>
    <lineage>
        <taxon>Eukaryota</taxon>
        <taxon>Viridiplantae</taxon>
        <taxon>Chlorophyta</taxon>
        <taxon>core chlorophytes</taxon>
        <taxon>Trebouxiophyceae</taxon>
        <taxon>Chlorellales</taxon>
        <taxon>Chlorellaceae</taxon>
        <taxon>Chlorella clade</taxon>
        <taxon>Chlorella</taxon>
    </lineage>
</organism>
<name>E1ZU82_CHLVA</name>
<evidence type="ECO:0000313" key="4">
    <source>
        <dbReference type="EMBL" id="EFN50613.1"/>
    </source>
</evidence>
<sequence length="232" mass="24560">MAAISLRPLGMIRLAWSPLLLRAAGLVLAGAAVATVSKAQARRGLNIGGGSSGGSSGGSGGGKDEGGGDAGSGPSQQAPIPPLKIDEKALTDAVIGAAARQLPTALTWLGGCVCAGVALFFRWVFTKLEKMDDRLEKMEDRLSNKMEALFNKLDDRLNKLDDKTEALFKDLKLDINKLDDKMEAQFKDLKLDINKLDDQLRVVSSNVGAIKLVAISSAVTAGMGYFLFKPSR</sequence>
<dbReference type="InParanoid" id="E1ZU82"/>
<dbReference type="KEGG" id="cvr:CHLNCDRAFT_145637"/>
<keyword evidence="3" id="KW-1133">Transmembrane helix</keyword>
<reference evidence="4 5" key="1">
    <citation type="journal article" date="2010" name="Plant Cell">
        <title>The Chlorella variabilis NC64A genome reveals adaptation to photosymbiosis, coevolution with viruses, and cryptic sex.</title>
        <authorList>
            <person name="Blanc G."/>
            <person name="Duncan G."/>
            <person name="Agarkova I."/>
            <person name="Borodovsky M."/>
            <person name="Gurnon J."/>
            <person name="Kuo A."/>
            <person name="Lindquist E."/>
            <person name="Lucas S."/>
            <person name="Pangilinan J."/>
            <person name="Polle J."/>
            <person name="Salamov A."/>
            <person name="Terry A."/>
            <person name="Yamada T."/>
            <person name="Dunigan D.D."/>
            <person name="Grigoriev I.V."/>
            <person name="Claverie J.M."/>
            <person name="Van Etten J.L."/>
        </authorList>
    </citation>
    <scope>NUCLEOTIDE SEQUENCE [LARGE SCALE GENOMIC DNA]</scope>
    <source>
        <strain evidence="4 5">NC64A</strain>
    </source>
</reference>
<feature type="compositionally biased region" description="Gly residues" evidence="2">
    <location>
        <begin position="47"/>
        <end position="61"/>
    </location>
</feature>
<dbReference type="AlphaFoldDB" id="E1ZU82"/>
<dbReference type="Proteomes" id="UP000008141">
    <property type="component" value="Unassembled WGS sequence"/>
</dbReference>
<gene>
    <name evidence="4" type="ORF">CHLNCDRAFT_145637</name>
</gene>
<feature type="region of interest" description="Disordered" evidence="2">
    <location>
        <begin position="47"/>
        <end position="81"/>
    </location>
</feature>
<keyword evidence="1" id="KW-0175">Coiled coil</keyword>
<proteinExistence type="predicted"/>
<feature type="transmembrane region" description="Helical" evidence="3">
    <location>
        <begin position="105"/>
        <end position="125"/>
    </location>
</feature>
<protein>
    <submittedName>
        <fullName evidence="4">Expressed protein</fullName>
    </submittedName>
</protein>
<evidence type="ECO:0000256" key="2">
    <source>
        <dbReference type="SAM" id="MobiDB-lite"/>
    </source>
</evidence>
<accession>E1ZU82</accession>
<evidence type="ECO:0000256" key="3">
    <source>
        <dbReference type="SAM" id="Phobius"/>
    </source>
</evidence>
<keyword evidence="5" id="KW-1185">Reference proteome</keyword>
<keyword evidence="3" id="KW-0812">Transmembrane</keyword>
<dbReference type="RefSeq" id="XP_005842735.1">
    <property type="nucleotide sequence ID" value="XM_005842677.1"/>
</dbReference>
<feature type="coiled-coil region" evidence="1">
    <location>
        <begin position="128"/>
        <end position="199"/>
    </location>
</feature>
<dbReference type="EMBL" id="GL433918">
    <property type="protein sequence ID" value="EFN50613.1"/>
    <property type="molecule type" value="Genomic_DNA"/>
</dbReference>